<dbReference type="AlphaFoldDB" id="A0AA88EGY0"/>
<dbReference type="EMBL" id="BTGU01012321">
    <property type="protein sequence ID" value="GMN74769.1"/>
    <property type="molecule type" value="Genomic_DNA"/>
</dbReference>
<reference evidence="1" key="1">
    <citation type="submission" date="2023-07" db="EMBL/GenBank/DDBJ databases">
        <title>draft genome sequence of fig (Ficus carica).</title>
        <authorList>
            <person name="Takahashi T."/>
            <person name="Nishimura K."/>
        </authorList>
    </citation>
    <scope>NUCLEOTIDE SEQUENCE</scope>
</reference>
<comment type="caution">
    <text evidence="1">The sequence shown here is derived from an EMBL/GenBank/DDBJ whole genome shotgun (WGS) entry which is preliminary data.</text>
</comment>
<evidence type="ECO:0000313" key="1">
    <source>
        <dbReference type="EMBL" id="GMN74769.1"/>
    </source>
</evidence>
<evidence type="ECO:0000313" key="2">
    <source>
        <dbReference type="Proteomes" id="UP001187192"/>
    </source>
</evidence>
<accession>A0AA88EGY0</accession>
<protein>
    <submittedName>
        <fullName evidence="1">Uncharacterized protein</fullName>
    </submittedName>
</protein>
<organism evidence="1 2">
    <name type="scientific">Ficus carica</name>
    <name type="common">Common fig</name>
    <dbReference type="NCBI Taxonomy" id="3494"/>
    <lineage>
        <taxon>Eukaryota</taxon>
        <taxon>Viridiplantae</taxon>
        <taxon>Streptophyta</taxon>
        <taxon>Embryophyta</taxon>
        <taxon>Tracheophyta</taxon>
        <taxon>Spermatophyta</taxon>
        <taxon>Magnoliopsida</taxon>
        <taxon>eudicotyledons</taxon>
        <taxon>Gunneridae</taxon>
        <taxon>Pentapetalae</taxon>
        <taxon>rosids</taxon>
        <taxon>fabids</taxon>
        <taxon>Rosales</taxon>
        <taxon>Moraceae</taxon>
        <taxon>Ficeae</taxon>
        <taxon>Ficus</taxon>
    </lineage>
</organism>
<sequence length="60" mass="6734">MESEKLVVARENPRAIAAFTPVERGPNKAMPNEVAQKSQAPQSALDRFKALLKQRDDDLR</sequence>
<name>A0AA88EGY0_FICCA</name>
<feature type="non-terminal residue" evidence="1">
    <location>
        <position position="60"/>
    </location>
</feature>
<dbReference type="Proteomes" id="UP001187192">
    <property type="component" value="Unassembled WGS sequence"/>
</dbReference>
<gene>
    <name evidence="1" type="ORF">TIFTF001_053221</name>
</gene>
<proteinExistence type="predicted"/>
<keyword evidence="2" id="KW-1185">Reference proteome</keyword>